<accession>A0A9P0B8F8</accession>
<dbReference type="SUPFAM" id="SSF81837">
    <property type="entry name" value="BEACH domain"/>
    <property type="match status" value="1"/>
</dbReference>
<dbReference type="Proteomes" id="UP001154078">
    <property type="component" value="Chromosome 5"/>
</dbReference>
<protein>
    <submittedName>
        <fullName evidence="4">Uncharacterized protein</fullName>
    </submittedName>
</protein>
<feature type="domain" description="BEACH" evidence="2">
    <location>
        <begin position="271"/>
        <end position="558"/>
    </location>
</feature>
<evidence type="ECO:0000259" key="3">
    <source>
        <dbReference type="PROSITE" id="PS51783"/>
    </source>
</evidence>
<name>A0A9P0B8F8_BRAAE</name>
<dbReference type="PROSITE" id="PS50294">
    <property type="entry name" value="WD_REPEATS_REGION"/>
    <property type="match status" value="3"/>
</dbReference>
<reference evidence="4" key="1">
    <citation type="submission" date="2021-12" db="EMBL/GenBank/DDBJ databases">
        <authorList>
            <person name="King R."/>
        </authorList>
    </citation>
    <scope>NUCLEOTIDE SEQUENCE</scope>
</reference>
<dbReference type="Gene3D" id="1.10.1540.10">
    <property type="entry name" value="BEACH domain"/>
    <property type="match status" value="1"/>
</dbReference>
<dbReference type="PROSITE" id="PS51783">
    <property type="entry name" value="PH_BEACH"/>
    <property type="match status" value="1"/>
</dbReference>
<dbReference type="SMART" id="SM01026">
    <property type="entry name" value="Beach"/>
    <property type="match status" value="1"/>
</dbReference>
<dbReference type="CDD" id="cd01201">
    <property type="entry name" value="PH_BEACH"/>
    <property type="match status" value="1"/>
</dbReference>
<dbReference type="SUPFAM" id="SSF50978">
    <property type="entry name" value="WD40 repeat-like"/>
    <property type="match status" value="1"/>
</dbReference>
<dbReference type="OrthoDB" id="26681at2759"/>
<dbReference type="SMART" id="SM00320">
    <property type="entry name" value="WD40"/>
    <property type="match status" value="7"/>
</dbReference>
<feature type="repeat" description="WD" evidence="1">
    <location>
        <begin position="677"/>
        <end position="709"/>
    </location>
</feature>
<dbReference type="InterPro" id="IPR011993">
    <property type="entry name" value="PH-like_dom_sf"/>
</dbReference>
<dbReference type="AlphaFoldDB" id="A0A9P0B8F8"/>
<dbReference type="SUPFAM" id="SSF50729">
    <property type="entry name" value="PH domain-like"/>
    <property type="match status" value="1"/>
</dbReference>
<proteinExistence type="predicted"/>
<dbReference type="PROSITE" id="PS50082">
    <property type="entry name" value="WD_REPEATS_2"/>
    <property type="match status" value="4"/>
</dbReference>
<organism evidence="4 5">
    <name type="scientific">Brassicogethes aeneus</name>
    <name type="common">Rape pollen beetle</name>
    <name type="synonym">Meligethes aeneus</name>
    <dbReference type="NCBI Taxonomy" id="1431903"/>
    <lineage>
        <taxon>Eukaryota</taxon>
        <taxon>Metazoa</taxon>
        <taxon>Ecdysozoa</taxon>
        <taxon>Arthropoda</taxon>
        <taxon>Hexapoda</taxon>
        <taxon>Insecta</taxon>
        <taxon>Pterygota</taxon>
        <taxon>Neoptera</taxon>
        <taxon>Endopterygota</taxon>
        <taxon>Coleoptera</taxon>
        <taxon>Polyphaga</taxon>
        <taxon>Cucujiformia</taxon>
        <taxon>Nitidulidae</taxon>
        <taxon>Meligethinae</taxon>
        <taxon>Brassicogethes</taxon>
    </lineage>
</organism>
<dbReference type="InterPro" id="IPR050865">
    <property type="entry name" value="BEACH_Domain"/>
</dbReference>
<feature type="domain" description="BEACH-type PH" evidence="3">
    <location>
        <begin position="169"/>
        <end position="267"/>
    </location>
</feature>
<keyword evidence="1" id="KW-0853">WD repeat</keyword>
<dbReference type="Gene3D" id="2.130.10.10">
    <property type="entry name" value="YVTN repeat-like/Quinoprotein amine dehydrogenase"/>
    <property type="match status" value="2"/>
</dbReference>
<dbReference type="PROSITE" id="PS50197">
    <property type="entry name" value="BEACH"/>
    <property type="match status" value="1"/>
</dbReference>
<dbReference type="InterPro" id="IPR023362">
    <property type="entry name" value="PH-BEACH_dom"/>
</dbReference>
<dbReference type="InterPro" id="IPR057496">
    <property type="entry name" value="FAN-like_PH"/>
</dbReference>
<evidence type="ECO:0000259" key="2">
    <source>
        <dbReference type="PROSITE" id="PS50197"/>
    </source>
</evidence>
<dbReference type="Pfam" id="PF00400">
    <property type="entry name" value="WD40"/>
    <property type="match status" value="4"/>
</dbReference>
<gene>
    <name evidence="4" type="ORF">MELIAE_LOCUS8465</name>
</gene>
<dbReference type="InterPro" id="IPR001680">
    <property type="entry name" value="WD40_rpt"/>
</dbReference>
<dbReference type="PANTHER" id="PTHR13743:SF123">
    <property type="entry name" value="PROTEIN FAN"/>
    <property type="match status" value="1"/>
</dbReference>
<dbReference type="InterPro" id="IPR015943">
    <property type="entry name" value="WD40/YVTN_repeat-like_dom_sf"/>
</dbReference>
<sequence>MDRGRFSLLQLDPGEIYFEDFSVIFIPSDTTPKTYDCKKQDGRLKMCSKSLLFDPKDINKPIIKIPLKDCVIIEQWKGSAKFLKSNNVLSVNTREYIEMLEGNVVAPYKFKESANFLFLLNYANIMNCLPQICQLHRASTLPAAEQADMIAAIVHSRQARVNFDPLWLDLYEKVIFEAQADKVQPLVVNPGRIVLSTSRLFFQTYNNVETHPVIKIDLASIKRIVKRRFLLRHIGLEIYCNDNSTNPHIYLSYRNRQDRDNFYEKIFEQPELKINEIGQDVMTLQWQNGIISNYEYLEYINSLGDRTVNDLTQYPVFPWIISNYTSDELDLEDPSNYRDLSKPIGALCEERLKRLLERYNEMPPPKFIYGSHYSTPGFVLYYLARLYPHYVLCLQSGRFDHPDRMFNSLADAYKNCNTNMSDFKELIPQFYDVTQEGRFLVNNMGINFGYRHNSAKVSHVKLPQWANSPRHFVEVLRDALESDVASKNLHLWIDLIFGYKQKGEEALKAHNLFYYLCYEGNVDLESITDLNQRHALEVQIMEFGQIPKQVFKVPHPQRKVGIPLNKEPYQIEKTSAFSDNWKTMSNLELVTSFNSHKGAVNFLFINEDGTRITSVGHDSKLKVFSLPQNKQTRSANIGNMPLSSCIQLPNVNVLVIGSWDNQIVLYDMDYGKVTETVLAHEDAITCMSFGFKCNLLVSGSGDCTVKIWKGLNTNGIIKPIQCLQKQIDHNSHVNCLTFNFENTYLAVGTDDGEIYIWNTEDFALFKKYQVLESSIKAISYSPDGLKLALGGTDKVFKIIDVTSGLSVCTKTLKSPITSLKWMDYLVVLGCEDGVVYVWDIFEVKLLFEIQAHEGFVKTVDISFDRSFIVTGSQDRSIKVWKPQ</sequence>
<evidence type="ECO:0000313" key="4">
    <source>
        <dbReference type="EMBL" id="CAH0557856.1"/>
    </source>
</evidence>
<feature type="repeat" description="WD" evidence="1">
    <location>
        <begin position="593"/>
        <end position="634"/>
    </location>
</feature>
<evidence type="ECO:0000313" key="5">
    <source>
        <dbReference type="Proteomes" id="UP001154078"/>
    </source>
</evidence>
<dbReference type="Gene3D" id="2.30.29.30">
    <property type="entry name" value="Pleckstrin-homology domain (PH domain)/Phosphotyrosine-binding domain (PTB)"/>
    <property type="match status" value="1"/>
</dbReference>
<dbReference type="Pfam" id="PF02138">
    <property type="entry name" value="Beach"/>
    <property type="match status" value="1"/>
</dbReference>
<dbReference type="CDD" id="cd06071">
    <property type="entry name" value="Beach"/>
    <property type="match status" value="1"/>
</dbReference>
<evidence type="ECO:0000256" key="1">
    <source>
        <dbReference type="PROSITE-ProRule" id="PRU00221"/>
    </source>
</evidence>
<dbReference type="InterPro" id="IPR036322">
    <property type="entry name" value="WD40_repeat_dom_sf"/>
</dbReference>
<feature type="repeat" description="WD" evidence="1">
    <location>
        <begin position="726"/>
        <end position="760"/>
    </location>
</feature>
<dbReference type="InterPro" id="IPR000409">
    <property type="entry name" value="BEACH_dom"/>
</dbReference>
<dbReference type="CDD" id="cd00200">
    <property type="entry name" value="WD40"/>
    <property type="match status" value="1"/>
</dbReference>
<keyword evidence="5" id="KW-1185">Reference proteome</keyword>
<dbReference type="Pfam" id="PF25400">
    <property type="entry name" value="PH_FAN"/>
    <property type="match status" value="1"/>
</dbReference>
<feature type="repeat" description="WD" evidence="1">
    <location>
        <begin position="849"/>
        <end position="883"/>
    </location>
</feature>
<dbReference type="InterPro" id="IPR036372">
    <property type="entry name" value="BEACH_dom_sf"/>
</dbReference>
<dbReference type="PANTHER" id="PTHR13743">
    <property type="entry name" value="BEIGE/BEACH-RELATED"/>
    <property type="match status" value="1"/>
</dbReference>
<dbReference type="EMBL" id="OV121136">
    <property type="protein sequence ID" value="CAH0557856.1"/>
    <property type="molecule type" value="Genomic_DNA"/>
</dbReference>